<dbReference type="InterPro" id="IPR007712">
    <property type="entry name" value="RelE/ParE_toxin"/>
</dbReference>
<reference evidence="2 3" key="1">
    <citation type="submission" date="2019-06" db="EMBL/GenBank/DDBJ databases">
        <title>Whole genome sequence for Cellvibrionaceae sp. R142.</title>
        <authorList>
            <person name="Wang G."/>
        </authorList>
    </citation>
    <scope>NUCLEOTIDE SEQUENCE [LARGE SCALE GENOMIC DNA]</scope>
    <source>
        <strain evidence="2 3">R142</strain>
    </source>
</reference>
<dbReference type="EMBL" id="VHSG01000007">
    <property type="protein sequence ID" value="TQV82433.1"/>
    <property type="molecule type" value="Genomic_DNA"/>
</dbReference>
<dbReference type="AlphaFoldDB" id="A0A545TZ17"/>
<keyword evidence="3" id="KW-1185">Reference proteome</keyword>
<keyword evidence="1" id="KW-1277">Toxin-antitoxin system</keyword>
<dbReference type="InterPro" id="IPR035093">
    <property type="entry name" value="RelE/ParE_toxin_dom_sf"/>
</dbReference>
<proteinExistence type="predicted"/>
<name>A0A545TZ17_9GAMM</name>
<dbReference type="RefSeq" id="WP_142903449.1">
    <property type="nucleotide sequence ID" value="NZ_ML660090.1"/>
</dbReference>
<evidence type="ECO:0000256" key="1">
    <source>
        <dbReference type="ARBA" id="ARBA00022649"/>
    </source>
</evidence>
<sequence length="131" mass="14997">MAGKRRHYILTETAEGDFRAAWQWSLSRWGKALTKQYFTDLHKCAESIAQNHNHCASIESIVDTVELSIYPIREHYLVYVPTSNGCIAIVALIRQTRDVPAVLDANGFLIQRQLKEIFEKLERGAIPNLKK</sequence>
<comment type="caution">
    <text evidence="2">The sequence shown here is derived from an EMBL/GenBank/DDBJ whole genome shotgun (WGS) entry which is preliminary data.</text>
</comment>
<organism evidence="2 3">
    <name type="scientific">Exilibacterium tricleocarpae</name>
    <dbReference type="NCBI Taxonomy" id="2591008"/>
    <lineage>
        <taxon>Bacteria</taxon>
        <taxon>Pseudomonadati</taxon>
        <taxon>Pseudomonadota</taxon>
        <taxon>Gammaproteobacteria</taxon>
        <taxon>Cellvibrionales</taxon>
        <taxon>Cellvibrionaceae</taxon>
        <taxon>Exilibacterium</taxon>
    </lineage>
</organism>
<dbReference type="Proteomes" id="UP000319732">
    <property type="component" value="Unassembled WGS sequence"/>
</dbReference>
<accession>A0A545TZ17</accession>
<dbReference type="OrthoDB" id="7063753at2"/>
<dbReference type="Pfam" id="PF05016">
    <property type="entry name" value="ParE_toxin"/>
    <property type="match status" value="1"/>
</dbReference>
<protein>
    <submittedName>
        <fullName evidence="2">Type II toxin-antitoxin system RelE/ParE family toxin</fullName>
    </submittedName>
</protein>
<gene>
    <name evidence="2" type="ORF">FKG94_06720</name>
</gene>
<evidence type="ECO:0000313" key="2">
    <source>
        <dbReference type="EMBL" id="TQV82433.1"/>
    </source>
</evidence>
<dbReference type="Gene3D" id="3.30.2310.20">
    <property type="entry name" value="RelE-like"/>
    <property type="match status" value="1"/>
</dbReference>
<evidence type="ECO:0000313" key="3">
    <source>
        <dbReference type="Proteomes" id="UP000319732"/>
    </source>
</evidence>